<keyword evidence="1 4" id="KW-0489">Methyltransferase</keyword>
<protein>
    <submittedName>
        <fullName evidence="4">SAM-dependent MidA family methyltransferase</fullName>
    </submittedName>
</protein>
<comment type="caution">
    <text evidence="4">The sequence shown here is derived from an EMBL/GenBank/DDBJ whole genome shotgun (WGS) entry which is preliminary data.</text>
</comment>
<dbReference type="RefSeq" id="WP_354297207.1">
    <property type="nucleotide sequence ID" value="NZ_JBEPLU010000001.1"/>
</dbReference>
<accession>A0ABV2EFA2</accession>
<dbReference type="GO" id="GO:0008168">
    <property type="term" value="F:methyltransferase activity"/>
    <property type="evidence" value="ECO:0007669"/>
    <property type="project" value="UniProtKB-KW"/>
</dbReference>
<evidence type="ECO:0000313" key="5">
    <source>
        <dbReference type="Proteomes" id="UP001549110"/>
    </source>
</evidence>
<evidence type="ECO:0000256" key="1">
    <source>
        <dbReference type="ARBA" id="ARBA00022603"/>
    </source>
</evidence>
<proteinExistence type="predicted"/>
<dbReference type="EMBL" id="JBEPLU010000001">
    <property type="protein sequence ID" value="MET3525710.1"/>
    <property type="molecule type" value="Genomic_DNA"/>
</dbReference>
<feature type="region of interest" description="Disordered" evidence="3">
    <location>
        <begin position="200"/>
        <end position="231"/>
    </location>
</feature>
<name>A0ABV2EFA2_9CAUL</name>
<dbReference type="InterPro" id="IPR003788">
    <property type="entry name" value="NDUFAF7"/>
</dbReference>
<feature type="compositionally biased region" description="Low complexity" evidence="3">
    <location>
        <begin position="202"/>
        <end position="224"/>
    </location>
</feature>
<dbReference type="GO" id="GO:0032259">
    <property type="term" value="P:methylation"/>
    <property type="evidence" value="ECO:0007669"/>
    <property type="project" value="UniProtKB-KW"/>
</dbReference>
<dbReference type="InterPro" id="IPR038375">
    <property type="entry name" value="NDUFAF7_sf"/>
</dbReference>
<evidence type="ECO:0000256" key="2">
    <source>
        <dbReference type="ARBA" id="ARBA00022679"/>
    </source>
</evidence>
<organism evidence="4 5">
    <name type="scientific">Phenylobacterium koreense</name>
    <dbReference type="NCBI Taxonomy" id="266125"/>
    <lineage>
        <taxon>Bacteria</taxon>
        <taxon>Pseudomonadati</taxon>
        <taxon>Pseudomonadota</taxon>
        <taxon>Alphaproteobacteria</taxon>
        <taxon>Caulobacterales</taxon>
        <taxon>Caulobacteraceae</taxon>
        <taxon>Phenylobacterium</taxon>
    </lineage>
</organism>
<keyword evidence="5" id="KW-1185">Reference proteome</keyword>
<dbReference type="Proteomes" id="UP001549110">
    <property type="component" value="Unassembled WGS sequence"/>
</dbReference>
<dbReference type="Gene3D" id="3.40.50.12710">
    <property type="match status" value="1"/>
</dbReference>
<dbReference type="PANTHER" id="PTHR12049">
    <property type="entry name" value="PROTEIN ARGININE METHYLTRANSFERASE NDUFAF7, MITOCHONDRIAL"/>
    <property type="match status" value="1"/>
</dbReference>
<evidence type="ECO:0000256" key="3">
    <source>
        <dbReference type="SAM" id="MobiDB-lite"/>
    </source>
</evidence>
<keyword evidence="2" id="KW-0808">Transferase</keyword>
<dbReference type="InterPro" id="IPR029063">
    <property type="entry name" value="SAM-dependent_MTases_sf"/>
</dbReference>
<dbReference type="Pfam" id="PF02636">
    <property type="entry name" value="Methyltransf_28"/>
    <property type="match status" value="1"/>
</dbReference>
<gene>
    <name evidence="4" type="ORF">ABID41_000805</name>
</gene>
<evidence type="ECO:0000313" key="4">
    <source>
        <dbReference type="EMBL" id="MET3525710.1"/>
    </source>
</evidence>
<dbReference type="SUPFAM" id="SSF53335">
    <property type="entry name" value="S-adenosyl-L-methionine-dependent methyltransferases"/>
    <property type="match status" value="1"/>
</dbReference>
<reference evidence="4 5" key="1">
    <citation type="submission" date="2024-06" db="EMBL/GenBank/DDBJ databases">
        <title>Genomic Encyclopedia of Type Strains, Phase IV (KMG-IV): sequencing the most valuable type-strain genomes for metagenomic binning, comparative biology and taxonomic classification.</title>
        <authorList>
            <person name="Goeker M."/>
        </authorList>
    </citation>
    <scope>NUCLEOTIDE SEQUENCE [LARGE SCALE GENOMIC DNA]</scope>
    <source>
        <strain evidence="4 5">DSM 17809</strain>
    </source>
</reference>
<dbReference type="PANTHER" id="PTHR12049:SF7">
    <property type="entry name" value="PROTEIN ARGININE METHYLTRANSFERASE NDUFAF7, MITOCHONDRIAL"/>
    <property type="match status" value="1"/>
</dbReference>
<sequence>MSLRERLVAQIRASGPMSVAQYMNACLHDPDFGYYATRPALGEAGDFITAPLVSQMFGELIGLWAVETWMRLGRPAPFRLVEMGPGDGTLMSDLLRAARLSAEFTAAADVWLVETSQPLRDRQRQTLGDHLSWASTLAEVPGEAPLILIANELLDCLAVRQFVHTERGWAERLVGLDHTGALTFGLSALFPPLRSGGGGGPRASVVEAAGSSSEPAARPLHHPSGGPPPPFPMVTGKDMLGAILEQSPAQAALGAELGRRIATDGGAALLIDYGRAAPGFGDTLQALRRHTKESPLASPGEADLTVHADFPAVLAAAAAEGAQTPQILTQGEFLVRLGIGARAEALAAARPDQGDTIERQLERLVSPDQMGDLFKAACIHSASFVPPAFESFQ</sequence>